<dbReference type="Gene3D" id="1.10.1760.20">
    <property type="match status" value="1"/>
</dbReference>
<keyword evidence="1" id="KW-0472">Membrane</keyword>
<dbReference type="eggNOG" id="COG3275">
    <property type="taxonomic scope" value="Bacteria"/>
</dbReference>
<dbReference type="OrthoDB" id="400439at2"/>
<proteinExistence type="predicted"/>
<dbReference type="NCBIfam" id="TIGR04518">
    <property type="entry name" value="ECF_S_folT_fam"/>
    <property type="match status" value="1"/>
</dbReference>
<feature type="transmembrane region" description="Helical" evidence="1">
    <location>
        <begin position="37"/>
        <end position="60"/>
    </location>
</feature>
<feature type="transmembrane region" description="Helical" evidence="1">
    <location>
        <begin position="72"/>
        <end position="96"/>
    </location>
</feature>
<dbReference type="InterPro" id="IPR030949">
    <property type="entry name" value="ECF_S_folate_fam"/>
</dbReference>
<feature type="transmembrane region" description="Helical" evidence="1">
    <location>
        <begin position="6"/>
        <end position="25"/>
    </location>
</feature>
<accession>V5RH87</accession>
<evidence type="ECO:0000256" key="1">
    <source>
        <dbReference type="SAM" id="Phobius"/>
    </source>
</evidence>
<dbReference type="STRING" id="1276258.SAPIS_v1c00620"/>
<dbReference type="HOGENOM" id="CLU_095294_0_0_14"/>
<feature type="transmembrane region" description="Helical" evidence="1">
    <location>
        <begin position="108"/>
        <end position="127"/>
    </location>
</feature>
<protein>
    <recommendedName>
        <fullName evidence="4">Folate family ECF transporter S component</fullName>
    </recommendedName>
</protein>
<name>V5RH87_SPIAP</name>
<evidence type="ECO:0000313" key="2">
    <source>
        <dbReference type="EMBL" id="AHB35909.1"/>
    </source>
</evidence>
<sequence length="225" mass="25162">MNFYILTNIIGIIGVCATLIIALAMEKFTFKKISVKHLTVISTFGACSVVLTNILGYNIPILGNIRLAFGDWIIFFLGMLFGPICGVMSGISIDVVGSVIPNSFGYHAGYMFNKSVLGLLGALVFIFKKEKHILLKVILLYSIGYVLQSLLLNQIWMMSWKGEAAWVDLIGKLIKLPITLPIYISVTYSSFRIIKPLLNKWTMENVWCFRNKNTATSSYLTSDKL</sequence>
<dbReference type="Pfam" id="PF12822">
    <property type="entry name" value="ECF_trnsprt"/>
    <property type="match status" value="1"/>
</dbReference>
<dbReference type="EMBL" id="CP006682">
    <property type="protein sequence ID" value="AHB35909.1"/>
    <property type="molecule type" value="Genomic_DNA"/>
</dbReference>
<dbReference type="RefSeq" id="WP_023788843.1">
    <property type="nucleotide sequence ID" value="NC_022998.1"/>
</dbReference>
<keyword evidence="1" id="KW-1133">Transmembrane helix</keyword>
<gene>
    <name evidence="2" type="ORF">SAPIS_v1c00620</name>
</gene>
<dbReference type="AlphaFoldDB" id="V5RH87"/>
<dbReference type="GO" id="GO:0022857">
    <property type="term" value="F:transmembrane transporter activity"/>
    <property type="evidence" value="ECO:0007669"/>
    <property type="project" value="InterPro"/>
</dbReference>
<dbReference type="Proteomes" id="UP000018550">
    <property type="component" value="Chromosome"/>
</dbReference>
<dbReference type="KEGG" id="sapi:SAPIS_v1c00620"/>
<keyword evidence="1" id="KW-0812">Transmembrane</keyword>
<evidence type="ECO:0008006" key="4">
    <source>
        <dbReference type="Google" id="ProtNLM"/>
    </source>
</evidence>
<keyword evidence="3" id="KW-1185">Reference proteome</keyword>
<evidence type="ECO:0000313" key="3">
    <source>
        <dbReference type="Proteomes" id="UP000018550"/>
    </source>
</evidence>
<dbReference type="PATRIC" id="fig|1276258.3.peg.60"/>
<feature type="transmembrane region" description="Helical" evidence="1">
    <location>
        <begin position="133"/>
        <end position="152"/>
    </location>
</feature>
<dbReference type="InterPro" id="IPR024529">
    <property type="entry name" value="ECF_trnsprt_substrate-spec"/>
</dbReference>
<reference evidence="2 3" key="1">
    <citation type="journal article" date="2014" name="Genome Announc.">
        <title>Complete Genome Sequence of Spiroplasma apis B31T (ATCC 33834), a Bacterium Associated with May Disease of Honeybees (Apis mellifera).</title>
        <authorList>
            <person name="Ku C."/>
            <person name="Lo W.S."/>
            <person name="Chen L.L."/>
            <person name="Kuo C.H."/>
        </authorList>
    </citation>
    <scope>NUCLEOTIDE SEQUENCE [LARGE SCALE GENOMIC DNA]</scope>
    <source>
        <strain evidence="2">B31</strain>
    </source>
</reference>
<organism evidence="2 3">
    <name type="scientific">Spiroplasma apis B31</name>
    <dbReference type="NCBI Taxonomy" id="1276258"/>
    <lineage>
        <taxon>Bacteria</taxon>
        <taxon>Bacillati</taxon>
        <taxon>Mycoplasmatota</taxon>
        <taxon>Mollicutes</taxon>
        <taxon>Entomoplasmatales</taxon>
        <taxon>Spiroplasmataceae</taxon>
        <taxon>Spiroplasma</taxon>
    </lineage>
</organism>